<evidence type="ECO:0000313" key="2">
    <source>
        <dbReference type="EMBL" id="MDY0884860.1"/>
    </source>
</evidence>
<dbReference type="Pfam" id="PF13432">
    <property type="entry name" value="TPR_16"/>
    <property type="match status" value="1"/>
</dbReference>
<dbReference type="Gene3D" id="1.25.40.10">
    <property type="entry name" value="Tetratricopeptide repeat domain"/>
    <property type="match status" value="3"/>
</dbReference>
<dbReference type="SUPFAM" id="SSF81901">
    <property type="entry name" value="HCP-like"/>
    <property type="match status" value="1"/>
</dbReference>
<protein>
    <submittedName>
        <fullName evidence="2">Tetratricopeptide repeat protein</fullName>
    </submittedName>
</protein>
<feature type="repeat" description="TPR" evidence="1">
    <location>
        <begin position="87"/>
        <end position="120"/>
    </location>
</feature>
<feature type="repeat" description="TPR" evidence="1">
    <location>
        <begin position="155"/>
        <end position="188"/>
    </location>
</feature>
<gene>
    <name evidence="2" type="ORF">SMD27_18595</name>
</gene>
<dbReference type="PANTHER" id="PTHR44809">
    <property type="match status" value="1"/>
</dbReference>
<dbReference type="InterPro" id="IPR052943">
    <property type="entry name" value="TMTC_O-mannosyl-trnsfr"/>
</dbReference>
<sequence length="291" mass="31068">MPRYSLPSAAFLLIALLSGPVLSGLVLAGPAWGDTTATPESCHAAQTGDNAMAVACSELGQALFARGDDRGAEAVLADAWRLRPGSRQVYGQLNALYLKQRRLDDAIKLTREAIQAHPDDAKLQSFLGSMLMMTGDNIGAEAALRRAQLGLPDDPDVLSNLGFVLSAQKRSAEAVPLFRRALALQPTDFAANRGLGDALLILGDDAGSAAAYEIAYQQDPTSRPVVQGFCVALLHLGKDDAAIDLLKHHLRADPQDGEGYYYLGKLYLMQDRRAEGEAALNKAKALGFQVP</sequence>
<dbReference type="SMART" id="SM00028">
    <property type="entry name" value="TPR"/>
    <property type="match status" value="6"/>
</dbReference>
<reference evidence="2 3" key="1">
    <citation type="journal article" date="2016" name="Antonie Van Leeuwenhoek">
        <title>Dongia soli sp. nov., isolated from soil from Dokdo, Korea.</title>
        <authorList>
            <person name="Kim D.U."/>
            <person name="Lee H."/>
            <person name="Kim H."/>
            <person name="Kim S.G."/>
            <person name="Ka J.O."/>
        </authorList>
    </citation>
    <scope>NUCLEOTIDE SEQUENCE [LARGE SCALE GENOMIC DNA]</scope>
    <source>
        <strain evidence="2 3">D78</strain>
    </source>
</reference>
<name>A0ABU5EEP9_9PROT</name>
<dbReference type="InterPro" id="IPR011990">
    <property type="entry name" value="TPR-like_helical_dom_sf"/>
</dbReference>
<evidence type="ECO:0000256" key="1">
    <source>
        <dbReference type="PROSITE-ProRule" id="PRU00339"/>
    </source>
</evidence>
<dbReference type="PROSITE" id="PS50005">
    <property type="entry name" value="TPR"/>
    <property type="match status" value="2"/>
</dbReference>
<dbReference type="EMBL" id="JAXCLW010000006">
    <property type="protein sequence ID" value="MDY0884860.1"/>
    <property type="molecule type" value="Genomic_DNA"/>
</dbReference>
<dbReference type="Proteomes" id="UP001279642">
    <property type="component" value="Unassembled WGS sequence"/>
</dbReference>
<dbReference type="Pfam" id="PF14559">
    <property type="entry name" value="TPR_19"/>
    <property type="match status" value="1"/>
</dbReference>
<evidence type="ECO:0000313" key="3">
    <source>
        <dbReference type="Proteomes" id="UP001279642"/>
    </source>
</evidence>
<dbReference type="InterPro" id="IPR019734">
    <property type="entry name" value="TPR_rpt"/>
</dbReference>
<organism evidence="2 3">
    <name type="scientific">Dongia soli</name>
    <dbReference type="NCBI Taxonomy" id="600628"/>
    <lineage>
        <taxon>Bacteria</taxon>
        <taxon>Pseudomonadati</taxon>
        <taxon>Pseudomonadota</taxon>
        <taxon>Alphaproteobacteria</taxon>
        <taxon>Rhodospirillales</taxon>
        <taxon>Dongiaceae</taxon>
        <taxon>Dongia</taxon>
    </lineage>
</organism>
<accession>A0ABU5EEP9</accession>
<comment type="caution">
    <text evidence="2">The sequence shown here is derived from an EMBL/GenBank/DDBJ whole genome shotgun (WGS) entry which is preliminary data.</text>
</comment>
<keyword evidence="1" id="KW-0802">TPR repeat</keyword>
<dbReference type="PANTHER" id="PTHR44809:SF1">
    <property type="entry name" value="PROTEIN O-MANNOSYL-TRANSFERASE TMTC1"/>
    <property type="match status" value="1"/>
</dbReference>
<dbReference type="RefSeq" id="WP_320509933.1">
    <property type="nucleotide sequence ID" value="NZ_JAXCLW010000006.1"/>
</dbReference>
<proteinExistence type="predicted"/>
<keyword evidence="3" id="KW-1185">Reference proteome</keyword>